<dbReference type="AlphaFoldDB" id="A3IJ00"/>
<name>A3IJ00_9CHRO</name>
<evidence type="ECO:0000313" key="1">
    <source>
        <dbReference type="EMBL" id="EAZ93782.1"/>
    </source>
</evidence>
<sequence length="34" mass="4186">MLKSCTKLLIDHLRVSIKQQLQQLYQSIQRFRIR</sequence>
<accession>A3IJ00</accession>
<dbReference type="Proteomes" id="UP000003781">
    <property type="component" value="Unassembled WGS sequence"/>
</dbReference>
<dbReference type="EMBL" id="AAXW01000002">
    <property type="protein sequence ID" value="EAZ93782.1"/>
    <property type="molecule type" value="Genomic_DNA"/>
</dbReference>
<comment type="caution">
    <text evidence="1">The sequence shown here is derived from an EMBL/GenBank/DDBJ whole genome shotgun (WGS) entry which is preliminary data.</text>
</comment>
<evidence type="ECO:0000313" key="2">
    <source>
        <dbReference type="Proteomes" id="UP000003781"/>
    </source>
</evidence>
<organism evidence="1 2">
    <name type="scientific">Crocosphaera chwakensis CCY0110</name>
    <dbReference type="NCBI Taxonomy" id="391612"/>
    <lineage>
        <taxon>Bacteria</taxon>
        <taxon>Bacillati</taxon>
        <taxon>Cyanobacteriota</taxon>
        <taxon>Cyanophyceae</taxon>
        <taxon>Oscillatoriophycideae</taxon>
        <taxon>Chroococcales</taxon>
        <taxon>Aphanothecaceae</taxon>
        <taxon>Crocosphaera</taxon>
        <taxon>Crocosphaera chwakensis</taxon>
    </lineage>
</organism>
<protein>
    <submittedName>
        <fullName evidence="1">Uncharacterized protein</fullName>
    </submittedName>
</protein>
<gene>
    <name evidence="1" type="ORF">CY0110_18342</name>
</gene>
<proteinExistence type="predicted"/>
<keyword evidence="2" id="KW-1185">Reference proteome</keyword>
<reference evidence="1 2" key="1">
    <citation type="submission" date="2007-03" db="EMBL/GenBank/DDBJ databases">
        <authorList>
            <person name="Stal L."/>
            <person name="Ferriera S."/>
            <person name="Johnson J."/>
            <person name="Kravitz S."/>
            <person name="Beeson K."/>
            <person name="Sutton G."/>
            <person name="Rogers Y.-H."/>
            <person name="Friedman R."/>
            <person name="Frazier M."/>
            <person name="Venter J.C."/>
        </authorList>
    </citation>
    <scope>NUCLEOTIDE SEQUENCE [LARGE SCALE GENOMIC DNA]</scope>
    <source>
        <strain evidence="1 2">CCY0110</strain>
    </source>
</reference>